<evidence type="ECO:0000256" key="3">
    <source>
        <dbReference type="HAMAP-Rule" id="MF_00360"/>
    </source>
</evidence>
<keyword evidence="3 4" id="KW-0689">Ribosomal protein</keyword>
<proteinExistence type="inferred from homology"/>
<dbReference type="EMBL" id="LBPV01000019">
    <property type="protein sequence ID" value="KKP65512.1"/>
    <property type="molecule type" value="Genomic_DNA"/>
</dbReference>
<keyword evidence="3" id="KW-0699">rRNA-binding</keyword>
<evidence type="ECO:0000313" key="5">
    <source>
        <dbReference type="Proteomes" id="UP000033866"/>
    </source>
</evidence>
<dbReference type="GO" id="GO:0005737">
    <property type="term" value="C:cytoplasm"/>
    <property type="evidence" value="ECO:0007669"/>
    <property type="project" value="UniProtKB-ARBA"/>
</dbReference>
<dbReference type="HAMAP" id="MF_00360">
    <property type="entry name" value="Ribosomal_bS6"/>
    <property type="match status" value="1"/>
</dbReference>
<dbReference type="NCBIfam" id="TIGR00166">
    <property type="entry name" value="S6"/>
    <property type="match status" value="1"/>
</dbReference>
<dbReference type="AlphaFoldDB" id="A0A0G0EDT0"/>
<accession>A0A0G0EDT0</accession>
<dbReference type="Proteomes" id="UP000033866">
    <property type="component" value="Unassembled WGS sequence"/>
</dbReference>
<evidence type="ECO:0000256" key="1">
    <source>
        <dbReference type="ARBA" id="ARBA00009512"/>
    </source>
</evidence>
<dbReference type="GO" id="GO:0070181">
    <property type="term" value="F:small ribosomal subunit rRNA binding"/>
    <property type="evidence" value="ECO:0007669"/>
    <property type="project" value="TreeGrafter"/>
</dbReference>
<dbReference type="PANTHER" id="PTHR21011">
    <property type="entry name" value="MITOCHONDRIAL 28S RIBOSOMAL PROTEIN S6"/>
    <property type="match status" value="1"/>
</dbReference>
<dbReference type="GO" id="GO:1990904">
    <property type="term" value="C:ribonucleoprotein complex"/>
    <property type="evidence" value="ECO:0007669"/>
    <property type="project" value="UniProtKB-KW"/>
</dbReference>
<evidence type="ECO:0000256" key="2">
    <source>
        <dbReference type="ARBA" id="ARBA00035294"/>
    </source>
</evidence>
<dbReference type="InterPro" id="IPR000529">
    <property type="entry name" value="Ribosomal_bS6"/>
</dbReference>
<dbReference type="Pfam" id="PF01250">
    <property type="entry name" value="Ribosomal_S6"/>
    <property type="match status" value="1"/>
</dbReference>
<dbReference type="InterPro" id="IPR035980">
    <property type="entry name" value="Ribosomal_bS6_sf"/>
</dbReference>
<dbReference type="GO" id="GO:0006412">
    <property type="term" value="P:translation"/>
    <property type="evidence" value="ECO:0007669"/>
    <property type="project" value="UniProtKB-UniRule"/>
</dbReference>
<dbReference type="CDD" id="cd00473">
    <property type="entry name" value="bS6"/>
    <property type="match status" value="1"/>
</dbReference>
<reference evidence="4 5" key="1">
    <citation type="journal article" date="2015" name="Nature">
        <title>rRNA introns, odd ribosomes, and small enigmatic genomes across a large radiation of phyla.</title>
        <authorList>
            <person name="Brown C.T."/>
            <person name="Hug L.A."/>
            <person name="Thomas B.C."/>
            <person name="Sharon I."/>
            <person name="Castelle C.J."/>
            <person name="Singh A."/>
            <person name="Wilkins M.J."/>
            <person name="Williams K.H."/>
            <person name="Banfield J.F."/>
        </authorList>
    </citation>
    <scope>NUCLEOTIDE SEQUENCE [LARGE SCALE GENOMIC DNA]</scope>
</reference>
<comment type="function">
    <text evidence="3">Binds together with bS18 to 16S ribosomal RNA.</text>
</comment>
<comment type="similarity">
    <text evidence="1 3">Belongs to the bacterial ribosomal protein bS6 family.</text>
</comment>
<dbReference type="GO" id="GO:0003735">
    <property type="term" value="F:structural constituent of ribosome"/>
    <property type="evidence" value="ECO:0007669"/>
    <property type="project" value="InterPro"/>
</dbReference>
<dbReference type="SUPFAM" id="SSF54995">
    <property type="entry name" value="Ribosomal protein S6"/>
    <property type="match status" value="1"/>
</dbReference>
<organism evidence="4 5">
    <name type="scientific">candidate division WS6 bacterium GW2011_GWE1_34_7</name>
    <dbReference type="NCBI Taxonomy" id="1619093"/>
    <lineage>
        <taxon>Bacteria</taxon>
        <taxon>Candidatus Dojkabacteria</taxon>
    </lineage>
</organism>
<keyword evidence="3" id="KW-0694">RNA-binding</keyword>
<sequence length="118" mass="14037">MLLERDIKLKTYELMVALKPLLPDDLRKSIHKEFMELMSKDKGEVLDVDVWGKRYLSYKIEGHNEGYYIVYNFKHTPKNINEMKRLLQLKQEILRFMIIEVDNPALVGKGIKKKEIEV</sequence>
<dbReference type="Gene3D" id="3.30.70.60">
    <property type="match status" value="1"/>
</dbReference>
<keyword evidence="3" id="KW-0687">Ribonucleoprotein</keyword>
<name>A0A0G0EDT0_9BACT</name>
<dbReference type="GO" id="GO:0005840">
    <property type="term" value="C:ribosome"/>
    <property type="evidence" value="ECO:0007669"/>
    <property type="project" value="UniProtKB-KW"/>
</dbReference>
<evidence type="ECO:0000313" key="4">
    <source>
        <dbReference type="EMBL" id="KKP65512.1"/>
    </source>
</evidence>
<dbReference type="PATRIC" id="fig|1619093.3.peg.236"/>
<dbReference type="InterPro" id="IPR014717">
    <property type="entry name" value="Transl_elong_EF1B/ribsomal_bS6"/>
</dbReference>
<gene>
    <name evidence="3" type="primary">rpsF</name>
    <name evidence="4" type="ORF">UR61_C0019G0005</name>
</gene>
<dbReference type="PANTHER" id="PTHR21011:SF1">
    <property type="entry name" value="SMALL RIBOSOMAL SUBUNIT PROTEIN BS6M"/>
    <property type="match status" value="1"/>
</dbReference>
<comment type="caution">
    <text evidence="4">The sequence shown here is derived from an EMBL/GenBank/DDBJ whole genome shotgun (WGS) entry which is preliminary data.</text>
</comment>
<protein>
    <recommendedName>
        <fullName evidence="2 3">Small ribosomal subunit protein bS6</fullName>
    </recommendedName>
</protein>
<dbReference type="InterPro" id="IPR020814">
    <property type="entry name" value="Ribosomal_S6_plastid/chlpt"/>
</dbReference>